<feature type="region of interest" description="Disordered" evidence="1">
    <location>
        <begin position="35"/>
        <end position="71"/>
    </location>
</feature>
<evidence type="ECO:0000256" key="1">
    <source>
        <dbReference type="SAM" id="MobiDB-lite"/>
    </source>
</evidence>
<name>A0AAN8HSU6_CHAGU</name>
<evidence type="ECO:0000313" key="2">
    <source>
        <dbReference type="EMBL" id="KAK5927439.1"/>
    </source>
</evidence>
<feature type="compositionally biased region" description="Polar residues" evidence="1">
    <location>
        <begin position="35"/>
        <end position="44"/>
    </location>
</feature>
<dbReference type="AlphaFoldDB" id="A0AAN8HSU6"/>
<proteinExistence type="predicted"/>
<protein>
    <submittedName>
        <fullName evidence="2">Uncharacterized protein</fullName>
    </submittedName>
</protein>
<organism evidence="2 3">
    <name type="scientific">Champsocephalus gunnari</name>
    <name type="common">Mackerel icefish</name>
    <dbReference type="NCBI Taxonomy" id="52237"/>
    <lineage>
        <taxon>Eukaryota</taxon>
        <taxon>Metazoa</taxon>
        <taxon>Chordata</taxon>
        <taxon>Craniata</taxon>
        <taxon>Vertebrata</taxon>
        <taxon>Euteleostomi</taxon>
        <taxon>Actinopterygii</taxon>
        <taxon>Neopterygii</taxon>
        <taxon>Teleostei</taxon>
        <taxon>Neoteleostei</taxon>
        <taxon>Acanthomorphata</taxon>
        <taxon>Eupercaria</taxon>
        <taxon>Perciformes</taxon>
        <taxon>Notothenioidei</taxon>
        <taxon>Channichthyidae</taxon>
        <taxon>Champsocephalus</taxon>
    </lineage>
</organism>
<gene>
    <name evidence="2" type="ORF">CgunFtcFv8_012598</name>
</gene>
<sequence>MSKHTKRCFWDTRGLQQGADLNVCEKRRDRRLTTKQIQIDQRGNSLSRSSRKEKRFRSTDESFRRRQQQPT</sequence>
<dbReference type="EMBL" id="JAURVH010001518">
    <property type="protein sequence ID" value="KAK5927439.1"/>
    <property type="molecule type" value="Genomic_DNA"/>
</dbReference>
<accession>A0AAN8HSU6</accession>
<comment type="caution">
    <text evidence="2">The sequence shown here is derived from an EMBL/GenBank/DDBJ whole genome shotgun (WGS) entry which is preliminary data.</text>
</comment>
<keyword evidence="3" id="KW-1185">Reference proteome</keyword>
<reference evidence="2 3" key="1">
    <citation type="journal article" date="2023" name="Mol. Biol. Evol.">
        <title>Genomics of Secondarily Temperate Adaptation in the Only Non-Antarctic Icefish.</title>
        <authorList>
            <person name="Rivera-Colon A.G."/>
            <person name="Rayamajhi N."/>
            <person name="Minhas B.F."/>
            <person name="Madrigal G."/>
            <person name="Bilyk K.T."/>
            <person name="Yoon V."/>
            <person name="Hune M."/>
            <person name="Gregory S."/>
            <person name="Cheng C.H.C."/>
            <person name="Catchen J.M."/>
        </authorList>
    </citation>
    <scope>NUCLEOTIDE SEQUENCE [LARGE SCALE GENOMIC DNA]</scope>
    <source>
        <tissue evidence="2">White muscle</tissue>
    </source>
</reference>
<dbReference type="Proteomes" id="UP001331515">
    <property type="component" value="Unassembled WGS sequence"/>
</dbReference>
<evidence type="ECO:0000313" key="3">
    <source>
        <dbReference type="Proteomes" id="UP001331515"/>
    </source>
</evidence>